<dbReference type="Proteomes" id="UP000616595">
    <property type="component" value="Unassembled WGS sequence"/>
</dbReference>
<protein>
    <submittedName>
        <fullName evidence="2">MBL fold metallo-hydrolase</fullName>
    </submittedName>
</protein>
<dbReference type="InterPro" id="IPR036866">
    <property type="entry name" value="RibonucZ/Hydroxyglut_hydro"/>
</dbReference>
<evidence type="ECO:0000313" key="3">
    <source>
        <dbReference type="Proteomes" id="UP000616595"/>
    </source>
</evidence>
<sequence>MLIKTLVENTSTDEDLGCEHGLSLYIETNNHKILFDTGASDLILENARKMQVDLSKVDLVVISHGHCDHGGGLRAFMSVNSKAKIYLNSKAFGDYYSNRLNGEKKYIGIDKTLLPNDRFILVDGQTEIDDELELFSNVKGNKLKPSGNQDLFMKVDSLLVLDDFAHEQNLIIKENGNTVLVAGCAHNGIVNILEHVHLNKNRQPSYVIGGFHLYNRSAGRYENPSVIADIGTCLLSTGAMFYTCHCTGIKAYERLKSIMTDKIEYLSTGSQLIV</sequence>
<proteinExistence type="predicted"/>
<evidence type="ECO:0000259" key="1">
    <source>
        <dbReference type="Pfam" id="PF00753"/>
    </source>
</evidence>
<dbReference type="InterPro" id="IPR001279">
    <property type="entry name" value="Metallo-B-lactamas"/>
</dbReference>
<dbReference type="EMBL" id="WJBD01000001">
    <property type="protein sequence ID" value="MBC3887010.1"/>
    <property type="molecule type" value="Genomic_DNA"/>
</dbReference>
<reference evidence="2" key="2">
    <citation type="submission" date="2020-10" db="EMBL/GenBank/DDBJ databases">
        <title>Comparative genomics of the Acetobacterium genus.</title>
        <authorList>
            <person name="Marshall C."/>
            <person name="May H."/>
            <person name="Norman S."/>
        </authorList>
    </citation>
    <scope>NUCLEOTIDE SEQUENCE</scope>
    <source>
        <strain evidence="2">DER-2019</strain>
    </source>
</reference>
<dbReference type="SUPFAM" id="SSF56281">
    <property type="entry name" value="Metallo-hydrolase/oxidoreductase"/>
    <property type="match status" value="1"/>
</dbReference>
<dbReference type="InterPro" id="IPR041712">
    <property type="entry name" value="DHPS-like_MBL-fold"/>
</dbReference>
<comment type="caution">
    <text evidence="2">The sequence shown here is derived from an EMBL/GenBank/DDBJ whole genome shotgun (WGS) entry which is preliminary data.</text>
</comment>
<evidence type="ECO:0000313" key="2">
    <source>
        <dbReference type="EMBL" id="MBC3887010.1"/>
    </source>
</evidence>
<dbReference type="Gene3D" id="3.60.15.10">
    <property type="entry name" value="Ribonuclease Z/Hydroxyacylglutathione hydrolase-like"/>
    <property type="match status" value="1"/>
</dbReference>
<feature type="domain" description="Metallo-beta-lactamase" evidence="1">
    <location>
        <begin position="17"/>
        <end position="87"/>
    </location>
</feature>
<dbReference type="AlphaFoldDB" id="A0A923I0R4"/>
<dbReference type="PANTHER" id="PTHR13754">
    <property type="entry name" value="METALLO-BETA-LACTAMASE SUPERFAMILY PROTEIN"/>
    <property type="match status" value="1"/>
</dbReference>
<dbReference type="InterPro" id="IPR052926">
    <property type="entry name" value="Metallo-beta-lactamase_dom"/>
</dbReference>
<reference evidence="2" key="1">
    <citation type="submission" date="2019-10" db="EMBL/GenBank/DDBJ databases">
        <authorList>
            <person name="Ross D.E."/>
            <person name="Gulliver D."/>
        </authorList>
    </citation>
    <scope>NUCLEOTIDE SEQUENCE</scope>
    <source>
        <strain evidence="2">DER-2019</strain>
    </source>
</reference>
<name>A0A923I0R4_9FIRM</name>
<dbReference type="CDD" id="cd07713">
    <property type="entry name" value="DHPS-like_MBL-fold"/>
    <property type="match status" value="1"/>
</dbReference>
<dbReference type="GO" id="GO:0016740">
    <property type="term" value="F:transferase activity"/>
    <property type="evidence" value="ECO:0007669"/>
    <property type="project" value="TreeGrafter"/>
</dbReference>
<dbReference type="Pfam" id="PF00753">
    <property type="entry name" value="Lactamase_B"/>
    <property type="match status" value="1"/>
</dbReference>
<accession>A0A923I0R4</accession>
<gene>
    <name evidence="2" type="ORF">GH810_01600</name>
</gene>
<dbReference type="PANTHER" id="PTHR13754:SF13">
    <property type="entry name" value="METALLO-BETA-LACTAMASE SUPERFAMILY PROTEIN (AFU_ORTHOLOGUE AFUA_3G07630)"/>
    <property type="match status" value="1"/>
</dbReference>
<dbReference type="OrthoDB" id="9803916at2"/>
<dbReference type="RefSeq" id="WP_148565623.1">
    <property type="nucleotide sequence ID" value="NZ_RXYA01000001.1"/>
</dbReference>
<organism evidence="2 3">
    <name type="scientific">Acetobacterium paludosum</name>
    <dbReference type="NCBI Taxonomy" id="52693"/>
    <lineage>
        <taxon>Bacteria</taxon>
        <taxon>Bacillati</taxon>
        <taxon>Bacillota</taxon>
        <taxon>Clostridia</taxon>
        <taxon>Eubacteriales</taxon>
        <taxon>Eubacteriaceae</taxon>
        <taxon>Acetobacterium</taxon>
    </lineage>
</organism>
<keyword evidence="3" id="KW-1185">Reference proteome</keyword>